<dbReference type="InterPro" id="IPR039420">
    <property type="entry name" value="WalR-like"/>
</dbReference>
<feature type="modified residue" description="4-aspartylphosphate" evidence="5">
    <location>
        <position position="55"/>
    </location>
</feature>
<keyword evidence="1 5" id="KW-0597">Phosphoprotein</keyword>
<keyword evidence="4" id="KW-0804">Transcription</keyword>
<evidence type="ECO:0000256" key="1">
    <source>
        <dbReference type="ARBA" id="ARBA00022553"/>
    </source>
</evidence>
<evidence type="ECO:0000256" key="2">
    <source>
        <dbReference type="ARBA" id="ARBA00023015"/>
    </source>
</evidence>
<sequence length="212" mass="22558">MTVRVVVADDQILVRAGLCGIVNTAPDLTVVGEAGTGLEAVKVVRAQAPNVVLMDIRMPGMDGLEATRLITSSGDTKVVILTTFDLDDYVYAALRGGASGFLLKDTPARDLLTAVRVVSAGDALLSPGITRRLIKEFAGRAHPEPLEGITTREREVLALVAEGLSNGEIAERLHIGPGTAKTHVRHLLAKLDARDRVHLVIIAYRSGLVSVR</sequence>
<proteinExistence type="predicted"/>
<accession>A0ABR9LPX1</accession>
<dbReference type="SMART" id="SM00421">
    <property type="entry name" value="HTH_LUXR"/>
    <property type="match status" value="1"/>
</dbReference>
<evidence type="ECO:0000313" key="8">
    <source>
        <dbReference type="EMBL" id="MBE1582693.1"/>
    </source>
</evidence>
<evidence type="ECO:0000259" key="6">
    <source>
        <dbReference type="PROSITE" id="PS50043"/>
    </source>
</evidence>
<name>A0ABR9LPX1_9ACTN</name>
<dbReference type="InterPro" id="IPR058245">
    <property type="entry name" value="NreC/VraR/RcsB-like_REC"/>
</dbReference>
<dbReference type="SUPFAM" id="SSF52172">
    <property type="entry name" value="CheY-like"/>
    <property type="match status" value="1"/>
</dbReference>
<dbReference type="Pfam" id="PF00196">
    <property type="entry name" value="GerE"/>
    <property type="match status" value="1"/>
</dbReference>
<evidence type="ECO:0000259" key="7">
    <source>
        <dbReference type="PROSITE" id="PS50110"/>
    </source>
</evidence>
<reference evidence="8 9" key="1">
    <citation type="submission" date="2020-10" db="EMBL/GenBank/DDBJ databases">
        <title>Sequencing the genomes of 1000 actinobacteria strains.</title>
        <authorList>
            <person name="Klenk H.-P."/>
        </authorList>
    </citation>
    <scope>NUCLEOTIDE SEQUENCE [LARGE SCALE GENOMIC DNA]</scope>
    <source>
        <strain evidence="8 9">DSM 43173</strain>
    </source>
</reference>
<dbReference type="RefSeq" id="WP_192783929.1">
    <property type="nucleotide sequence ID" value="NZ_JADBEK010000001.1"/>
</dbReference>
<dbReference type="InterPro" id="IPR000792">
    <property type="entry name" value="Tscrpt_reg_LuxR_C"/>
</dbReference>
<dbReference type="PROSITE" id="PS50110">
    <property type="entry name" value="RESPONSE_REGULATORY"/>
    <property type="match status" value="1"/>
</dbReference>
<dbReference type="PANTHER" id="PTHR43214:SF24">
    <property type="entry name" value="TRANSCRIPTIONAL REGULATORY PROTEIN NARL-RELATED"/>
    <property type="match status" value="1"/>
</dbReference>
<evidence type="ECO:0000256" key="5">
    <source>
        <dbReference type="PROSITE-ProRule" id="PRU00169"/>
    </source>
</evidence>
<organism evidence="8 9">
    <name type="scientific">Nonomuraea angiospora</name>
    <dbReference type="NCBI Taxonomy" id="46172"/>
    <lineage>
        <taxon>Bacteria</taxon>
        <taxon>Bacillati</taxon>
        <taxon>Actinomycetota</taxon>
        <taxon>Actinomycetes</taxon>
        <taxon>Streptosporangiales</taxon>
        <taxon>Streptosporangiaceae</taxon>
        <taxon>Nonomuraea</taxon>
    </lineage>
</organism>
<feature type="domain" description="Response regulatory" evidence="7">
    <location>
        <begin position="4"/>
        <end position="119"/>
    </location>
</feature>
<dbReference type="PANTHER" id="PTHR43214">
    <property type="entry name" value="TWO-COMPONENT RESPONSE REGULATOR"/>
    <property type="match status" value="1"/>
</dbReference>
<dbReference type="GO" id="GO:0003677">
    <property type="term" value="F:DNA binding"/>
    <property type="evidence" value="ECO:0007669"/>
    <property type="project" value="UniProtKB-KW"/>
</dbReference>
<feature type="domain" description="HTH luxR-type" evidence="6">
    <location>
        <begin position="142"/>
        <end position="207"/>
    </location>
</feature>
<dbReference type="InterPro" id="IPR016032">
    <property type="entry name" value="Sig_transdc_resp-reg_C-effctor"/>
</dbReference>
<keyword evidence="2" id="KW-0805">Transcription regulation</keyword>
<dbReference type="PROSITE" id="PS50043">
    <property type="entry name" value="HTH_LUXR_2"/>
    <property type="match status" value="1"/>
</dbReference>
<dbReference type="Pfam" id="PF00072">
    <property type="entry name" value="Response_reg"/>
    <property type="match status" value="1"/>
</dbReference>
<dbReference type="InterPro" id="IPR001789">
    <property type="entry name" value="Sig_transdc_resp-reg_receiver"/>
</dbReference>
<dbReference type="SMART" id="SM00448">
    <property type="entry name" value="REC"/>
    <property type="match status" value="1"/>
</dbReference>
<comment type="caution">
    <text evidence="8">The sequence shown here is derived from an EMBL/GenBank/DDBJ whole genome shotgun (WGS) entry which is preliminary data.</text>
</comment>
<dbReference type="Proteomes" id="UP000633509">
    <property type="component" value="Unassembled WGS sequence"/>
</dbReference>
<evidence type="ECO:0000313" key="9">
    <source>
        <dbReference type="Proteomes" id="UP000633509"/>
    </source>
</evidence>
<protein>
    <submittedName>
        <fullName evidence="8">DNA-binding NarL/FixJ family response regulator</fullName>
    </submittedName>
</protein>
<evidence type="ECO:0000256" key="3">
    <source>
        <dbReference type="ARBA" id="ARBA00023125"/>
    </source>
</evidence>
<dbReference type="InterPro" id="IPR011006">
    <property type="entry name" value="CheY-like_superfamily"/>
</dbReference>
<dbReference type="PRINTS" id="PR00038">
    <property type="entry name" value="HTHLUXR"/>
</dbReference>
<keyword evidence="9" id="KW-1185">Reference proteome</keyword>
<evidence type="ECO:0000256" key="4">
    <source>
        <dbReference type="ARBA" id="ARBA00023163"/>
    </source>
</evidence>
<gene>
    <name evidence="8" type="ORF">H4W80_000951</name>
</gene>
<dbReference type="SUPFAM" id="SSF46894">
    <property type="entry name" value="C-terminal effector domain of the bipartite response regulators"/>
    <property type="match status" value="1"/>
</dbReference>
<dbReference type="CDD" id="cd17535">
    <property type="entry name" value="REC_NarL-like"/>
    <property type="match status" value="1"/>
</dbReference>
<dbReference type="CDD" id="cd06170">
    <property type="entry name" value="LuxR_C_like"/>
    <property type="match status" value="1"/>
</dbReference>
<dbReference type="EMBL" id="JADBEK010000001">
    <property type="protein sequence ID" value="MBE1582693.1"/>
    <property type="molecule type" value="Genomic_DNA"/>
</dbReference>
<keyword evidence="3 8" id="KW-0238">DNA-binding</keyword>
<dbReference type="Gene3D" id="3.40.50.2300">
    <property type="match status" value="1"/>
</dbReference>